<organism evidence="1 2">
    <name type="scientific">Phormidium tenue FACHB-1050</name>
    <dbReference type="NCBI Taxonomy" id="2692857"/>
    <lineage>
        <taxon>Bacteria</taxon>
        <taxon>Bacillati</taxon>
        <taxon>Cyanobacteriota</taxon>
        <taxon>Cyanophyceae</taxon>
        <taxon>Oscillatoriophycideae</taxon>
        <taxon>Oscillatoriales</taxon>
        <taxon>Oscillatoriaceae</taxon>
        <taxon>Phormidium</taxon>
    </lineage>
</organism>
<dbReference type="Proteomes" id="UP000618445">
    <property type="component" value="Unassembled WGS sequence"/>
</dbReference>
<reference evidence="1 2" key="1">
    <citation type="journal article" date="2020" name="ISME J.">
        <title>Comparative genomics reveals insights into cyanobacterial evolution and habitat adaptation.</title>
        <authorList>
            <person name="Chen M.Y."/>
            <person name="Teng W.K."/>
            <person name="Zhao L."/>
            <person name="Hu C.X."/>
            <person name="Zhou Y.K."/>
            <person name="Han B.P."/>
            <person name="Song L.R."/>
            <person name="Shu W.S."/>
        </authorList>
    </citation>
    <scope>NUCLEOTIDE SEQUENCE [LARGE SCALE GENOMIC DNA]</scope>
    <source>
        <strain evidence="1 2">FACHB-1050</strain>
    </source>
</reference>
<evidence type="ECO:0000313" key="2">
    <source>
        <dbReference type="Proteomes" id="UP000618445"/>
    </source>
</evidence>
<gene>
    <name evidence="1" type="ORF">H6G05_09555</name>
</gene>
<protein>
    <submittedName>
        <fullName evidence="1">Uncharacterized protein</fullName>
    </submittedName>
</protein>
<proteinExistence type="predicted"/>
<dbReference type="EMBL" id="JACJQY010000012">
    <property type="protein sequence ID" value="MBD2317088.1"/>
    <property type="molecule type" value="Genomic_DNA"/>
</dbReference>
<evidence type="ECO:0000313" key="1">
    <source>
        <dbReference type="EMBL" id="MBD2317088.1"/>
    </source>
</evidence>
<keyword evidence="2" id="KW-1185">Reference proteome</keyword>
<accession>A0ABR8C8G4</accession>
<name>A0ABR8C8G4_9CYAN</name>
<comment type="caution">
    <text evidence="1">The sequence shown here is derived from an EMBL/GenBank/DDBJ whole genome shotgun (WGS) entry which is preliminary data.</text>
</comment>
<sequence length="62" mass="7143">MTLSRLIHKTCLKERSIIIIILKQCAILGWMRGDRTVDLAIGGIKITTIRGRSSWRSQHQMH</sequence>
<dbReference type="RefSeq" id="WP_190577957.1">
    <property type="nucleotide sequence ID" value="NZ_CAWPQU010000004.1"/>
</dbReference>